<evidence type="ECO:0000256" key="2">
    <source>
        <dbReference type="ARBA" id="ARBA00022679"/>
    </source>
</evidence>
<dbReference type="Pfam" id="PF00069">
    <property type="entry name" value="Pkinase"/>
    <property type="match status" value="1"/>
</dbReference>
<evidence type="ECO:0000256" key="4">
    <source>
        <dbReference type="ARBA" id="ARBA00022777"/>
    </source>
</evidence>
<feature type="binding site" evidence="6">
    <location>
        <position position="229"/>
    </location>
    <ligand>
        <name>ATP</name>
        <dbReference type="ChEBI" id="CHEBI:30616"/>
    </ligand>
</feature>
<dbReference type="EMBL" id="HBIV01051408">
    <property type="protein sequence ID" value="CAE0683559.1"/>
    <property type="molecule type" value="Transcribed_RNA"/>
</dbReference>
<proteinExistence type="predicted"/>
<gene>
    <name evidence="11" type="ORF">LGLO00237_LOCUS35347</name>
</gene>
<dbReference type="CDD" id="cd05123">
    <property type="entry name" value="STKc_AGC"/>
    <property type="match status" value="1"/>
</dbReference>
<reference evidence="11" key="1">
    <citation type="submission" date="2021-01" db="EMBL/GenBank/DDBJ databases">
        <authorList>
            <person name="Corre E."/>
            <person name="Pelletier E."/>
            <person name="Niang G."/>
            <person name="Scheremetjew M."/>
            <person name="Finn R."/>
            <person name="Kale V."/>
            <person name="Holt S."/>
            <person name="Cochrane G."/>
            <person name="Meng A."/>
            <person name="Brown T."/>
            <person name="Cohen L."/>
        </authorList>
    </citation>
    <scope>NUCLEOTIDE SEQUENCE</scope>
    <source>
        <strain evidence="11">CCCM811</strain>
    </source>
</reference>
<dbReference type="InterPro" id="IPR011009">
    <property type="entry name" value="Kinase-like_dom_sf"/>
</dbReference>
<keyword evidence="1" id="KW-0723">Serine/threonine-protein kinase</keyword>
<dbReference type="PROSITE" id="PS50011">
    <property type="entry name" value="PROTEIN_KINASE_DOM"/>
    <property type="match status" value="1"/>
</dbReference>
<dbReference type="SUPFAM" id="SSF48097">
    <property type="entry name" value="Regulator of G-protein signaling, RGS"/>
    <property type="match status" value="1"/>
</dbReference>
<dbReference type="PROSITE" id="PS50132">
    <property type="entry name" value="RGS"/>
    <property type="match status" value="1"/>
</dbReference>
<feature type="domain" description="Protein kinase" evidence="8">
    <location>
        <begin position="195"/>
        <end position="483"/>
    </location>
</feature>
<accession>A0A7S3ZI58</accession>
<evidence type="ECO:0000256" key="7">
    <source>
        <dbReference type="SAM" id="MobiDB-lite"/>
    </source>
</evidence>
<dbReference type="GO" id="GO:0004674">
    <property type="term" value="F:protein serine/threonine kinase activity"/>
    <property type="evidence" value="ECO:0007669"/>
    <property type="project" value="UniProtKB-KW"/>
</dbReference>
<dbReference type="Gene3D" id="1.10.167.10">
    <property type="entry name" value="Regulator of G-protein Signalling 4, domain 2"/>
    <property type="match status" value="1"/>
</dbReference>
<evidence type="ECO:0000256" key="5">
    <source>
        <dbReference type="ARBA" id="ARBA00022840"/>
    </source>
</evidence>
<name>A0A7S3ZI58_9EUKA</name>
<protein>
    <recommendedName>
        <fullName evidence="12">G protein-coupled receptor kinase</fullName>
    </recommendedName>
</protein>
<keyword evidence="4" id="KW-0418">Kinase</keyword>
<dbReference type="InterPro" id="IPR016137">
    <property type="entry name" value="RGS"/>
</dbReference>
<evidence type="ECO:0000259" key="10">
    <source>
        <dbReference type="PROSITE" id="PS51285"/>
    </source>
</evidence>
<dbReference type="Gene3D" id="3.30.200.20">
    <property type="entry name" value="Phosphorylase Kinase, domain 1"/>
    <property type="match status" value="1"/>
</dbReference>
<dbReference type="AlphaFoldDB" id="A0A7S3ZI58"/>
<evidence type="ECO:0000313" key="11">
    <source>
        <dbReference type="EMBL" id="CAE0683559.1"/>
    </source>
</evidence>
<organism evidence="11">
    <name type="scientific">Lotharella globosa</name>
    <dbReference type="NCBI Taxonomy" id="91324"/>
    <lineage>
        <taxon>Eukaryota</taxon>
        <taxon>Sar</taxon>
        <taxon>Rhizaria</taxon>
        <taxon>Cercozoa</taxon>
        <taxon>Chlorarachniophyceae</taxon>
        <taxon>Lotharella</taxon>
    </lineage>
</organism>
<evidence type="ECO:0008006" key="12">
    <source>
        <dbReference type="Google" id="ProtNLM"/>
    </source>
</evidence>
<dbReference type="PROSITE" id="PS00108">
    <property type="entry name" value="PROTEIN_KINASE_ST"/>
    <property type="match status" value="1"/>
</dbReference>
<dbReference type="InterPro" id="IPR036305">
    <property type="entry name" value="RGS_sf"/>
</dbReference>
<evidence type="ECO:0000259" key="8">
    <source>
        <dbReference type="PROSITE" id="PS50011"/>
    </source>
</evidence>
<keyword evidence="2" id="KW-0808">Transferase</keyword>
<keyword evidence="5 6" id="KW-0067">ATP-binding</keyword>
<keyword evidence="3 6" id="KW-0547">Nucleotide-binding</keyword>
<evidence type="ECO:0000256" key="6">
    <source>
        <dbReference type="PROSITE-ProRule" id="PRU10141"/>
    </source>
</evidence>
<dbReference type="InterPro" id="IPR000719">
    <property type="entry name" value="Prot_kinase_dom"/>
</dbReference>
<evidence type="ECO:0000256" key="1">
    <source>
        <dbReference type="ARBA" id="ARBA00022527"/>
    </source>
</evidence>
<feature type="domain" description="AGC-kinase C-terminal" evidence="10">
    <location>
        <begin position="484"/>
        <end position="552"/>
    </location>
</feature>
<sequence length="603" mass="69827">MSFFDAVETTVANTRLLQALENPEPVKLQLKSPEELEEYADRIRLVLSFDALYKDVLGHYFFVKHLKSHKADYKADFVDKVNKFRELYRPRRDKAETLLENLKMVAQKHAESKSEDGGKVDKDRSAESASKLFEIQTIESQINAGEIKSPMFDEACKQVYATMERYYDTFLVSKEYMEYIQIRDYSKKKVTLDDFRIFRPLGRGAFGLVSVVQKTDTHAVYAMKEIIKKKIKKLRSEWMCINEMRVLAKMRSPFVLNLKYSFHSNKALYMVFDMCDGGDLKYHLRSGAFSKERARFYAAEVLLGLEHIHSWDICYRDLKPENILLTNTGHVKISDLGLAVKLPKSKDKVLKHLAGTPGYWAPELLAKVGTFKQSDYWSFGVLVFQMLVGRRVPNPLDDRGRSGRSSRKKKTPEPDEKWSPFARGSCEAAAKQDPEMKNIVVTIKYPAFFDDVTVDLLKKLFTVDYKHRLGAGSAEEIKKHKYFGSICWPEMMRMQVKPPFVPENHVIHAQTIAEVGEFDSADLKKIKYGIEDDKKYYKDFAYVNREAFYEEVSICICAPCHVETENRAGGVEKQERRGRRVRGQSEEYAQRAHRKCFTGCRRF</sequence>
<feature type="domain" description="RGS" evidence="9">
    <location>
        <begin position="48"/>
        <end position="164"/>
    </location>
</feature>
<dbReference type="InterPro" id="IPR044926">
    <property type="entry name" value="RGS_subdomain_2"/>
</dbReference>
<dbReference type="SMART" id="SM00220">
    <property type="entry name" value="S_TKc"/>
    <property type="match status" value="1"/>
</dbReference>
<dbReference type="FunFam" id="3.30.200.20:FF:000042">
    <property type="entry name" value="Aurora kinase A"/>
    <property type="match status" value="1"/>
</dbReference>
<dbReference type="PROSITE" id="PS51285">
    <property type="entry name" value="AGC_KINASE_CTER"/>
    <property type="match status" value="1"/>
</dbReference>
<dbReference type="InterPro" id="IPR045270">
    <property type="entry name" value="STKc_AGC"/>
</dbReference>
<dbReference type="PROSITE" id="PS00107">
    <property type="entry name" value="PROTEIN_KINASE_ATP"/>
    <property type="match status" value="1"/>
</dbReference>
<dbReference type="GO" id="GO:0005524">
    <property type="term" value="F:ATP binding"/>
    <property type="evidence" value="ECO:0007669"/>
    <property type="project" value="UniProtKB-UniRule"/>
</dbReference>
<dbReference type="InterPro" id="IPR000961">
    <property type="entry name" value="AGC-kinase_C"/>
</dbReference>
<evidence type="ECO:0000259" key="9">
    <source>
        <dbReference type="PROSITE" id="PS50132"/>
    </source>
</evidence>
<evidence type="ECO:0000256" key="3">
    <source>
        <dbReference type="ARBA" id="ARBA00022741"/>
    </source>
</evidence>
<dbReference type="PANTHER" id="PTHR24355">
    <property type="entry name" value="G PROTEIN-COUPLED RECEPTOR KINASE/RIBOSOMAL PROTEIN S6 KINASE"/>
    <property type="match status" value="1"/>
</dbReference>
<dbReference type="Gene3D" id="1.10.510.10">
    <property type="entry name" value="Transferase(Phosphotransferase) domain 1"/>
    <property type="match status" value="1"/>
</dbReference>
<dbReference type="InterPro" id="IPR008271">
    <property type="entry name" value="Ser/Thr_kinase_AS"/>
</dbReference>
<dbReference type="PANTHER" id="PTHR24355:SF18">
    <property type="entry name" value="G PROTEIN-COUPLED RECEPTOR KINASE"/>
    <property type="match status" value="1"/>
</dbReference>
<dbReference type="SUPFAM" id="SSF56112">
    <property type="entry name" value="Protein kinase-like (PK-like)"/>
    <property type="match status" value="1"/>
</dbReference>
<feature type="region of interest" description="Disordered" evidence="7">
    <location>
        <begin position="395"/>
        <end position="421"/>
    </location>
</feature>
<dbReference type="InterPro" id="IPR017441">
    <property type="entry name" value="Protein_kinase_ATP_BS"/>
</dbReference>